<evidence type="ECO:0000256" key="3">
    <source>
        <dbReference type="ARBA" id="ARBA00022833"/>
    </source>
</evidence>
<evidence type="ECO:0000259" key="9">
    <source>
        <dbReference type="PROSITE" id="PS51161"/>
    </source>
</evidence>
<feature type="domain" description="ATP-cone" evidence="9">
    <location>
        <begin position="49"/>
        <end position="139"/>
    </location>
</feature>
<dbReference type="Pfam" id="PF22811">
    <property type="entry name" value="Zn_ribbon_NrdR"/>
    <property type="match status" value="1"/>
</dbReference>
<evidence type="ECO:0000313" key="10">
    <source>
        <dbReference type="EMBL" id="MCK0085515.1"/>
    </source>
</evidence>
<keyword evidence="6 8" id="KW-0238">DNA-binding</keyword>
<keyword evidence="8" id="KW-0479">Metal-binding</keyword>
<dbReference type="Proteomes" id="UP001203136">
    <property type="component" value="Unassembled WGS sequence"/>
</dbReference>
<keyword evidence="1 8" id="KW-0678">Repressor</keyword>
<keyword evidence="3 8" id="KW-0862">Zinc</keyword>
<keyword evidence="7 8" id="KW-0804">Transcription</keyword>
<evidence type="ECO:0000256" key="1">
    <source>
        <dbReference type="ARBA" id="ARBA00022491"/>
    </source>
</evidence>
<keyword evidence="2 8" id="KW-0547">Nucleotide-binding</keyword>
<dbReference type="GO" id="GO:0003677">
    <property type="term" value="F:DNA binding"/>
    <property type="evidence" value="ECO:0007669"/>
    <property type="project" value="UniProtKB-KW"/>
</dbReference>
<protein>
    <recommendedName>
        <fullName evidence="8">Transcriptional repressor NrdR</fullName>
    </recommendedName>
</protein>
<keyword evidence="8" id="KW-0863">Zinc-finger</keyword>
<evidence type="ECO:0000256" key="7">
    <source>
        <dbReference type="ARBA" id="ARBA00023163"/>
    </source>
</evidence>
<dbReference type="GO" id="GO:0008270">
    <property type="term" value="F:zinc ion binding"/>
    <property type="evidence" value="ECO:0007669"/>
    <property type="project" value="UniProtKB-UniRule"/>
</dbReference>
<dbReference type="InterPro" id="IPR005144">
    <property type="entry name" value="ATP-cone_dom"/>
</dbReference>
<dbReference type="GO" id="GO:0005524">
    <property type="term" value="F:ATP binding"/>
    <property type="evidence" value="ECO:0007669"/>
    <property type="project" value="UniProtKB-UniRule"/>
</dbReference>
<comment type="similarity">
    <text evidence="8">Belongs to the NrdR family.</text>
</comment>
<name>A0AAW5F1S2_CLOSY</name>
<dbReference type="RefSeq" id="WP_003503644.1">
    <property type="nucleotide sequence ID" value="NZ_BAABZD010000001.1"/>
</dbReference>
<sequence>MKCPFCNAADTKVIDSRPADDNSSIRRRRQCETCGKRFTTYEKLETIPLMVIKKDNSREVYDRAKIEAGVLHSCHKRPVSPQQIASVIDAIENRIFNMEEKEISTSAIGELVMDKLKDLDEVAYVRFASVYREFKDVNTFMEELGKLLQNKPDGRKA</sequence>
<reference evidence="10" key="1">
    <citation type="journal article" date="2022" name="Cell Host Microbe">
        <title>Colonization of the live biotherapeutic product VE303 and modulation of the microbiota and metabolites in healthy volunteers.</title>
        <authorList>
            <person name="Dsouza M."/>
            <person name="Menon R."/>
            <person name="Crossette E."/>
            <person name="Bhattarai S.K."/>
            <person name="Schneider J."/>
            <person name="Kim Y.G."/>
            <person name="Reddy S."/>
            <person name="Caballero S."/>
            <person name="Felix C."/>
            <person name="Cornacchione L."/>
            <person name="Hendrickson J."/>
            <person name="Watson A.R."/>
            <person name="Minot S.S."/>
            <person name="Greenfield N."/>
            <person name="Schopf L."/>
            <person name="Szabady R."/>
            <person name="Patarroyo J."/>
            <person name="Smith W."/>
            <person name="Harrison P."/>
            <person name="Kuijper E.J."/>
            <person name="Kelly C.P."/>
            <person name="Olle B."/>
            <person name="Bobilev D."/>
            <person name="Silber J.L."/>
            <person name="Bucci V."/>
            <person name="Roberts B."/>
            <person name="Faith J."/>
            <person name="Norman J.M."/>
        </authorList>
    </citation>
    <scope>NUCLEOTIDE SEQUENCE</scope>
    <source>
        <strain evidence="10">VE303-04</strain>
    </source>
</reference>
<dbReference type="NCBIfam" id="TIGR00244">
    <property type="entry name" value="transcriptional regulator NrdR"/>
    <property type="match status" value="1"/>
</dbReference>
<dbReference type="Pfam" id="PF03477">
    <property type="entry name" value="ATP-cone"/>
    <property type="match status" value="1"/>
</dbReference>
<evidence type="ECO:0000256" key="2">
    <source>
        <dbReference type="ARBA" id="ARBA00022741"/>
    </source>
</evidence>
<dbReference type="HAMAP" id="MF_00440">
    <property type="entry name" value="NrdR"/>
    <property type="match status" value="1"/>
</dbReference>
<dbReference type="PROSITE" id="PS51161">
    <property type="entry name" value="ATP_CONE"/>
    <property type="match status" value="1"/>
</dbReference>
<comment type="cofactor">
    <cofactor evidence="8">
        <name>Zn(2+)</name>
        <dbReference type="ChEBI" id="CHEBI:29105"/>
    </cofactor>
    <text evidence="8">Binds 1 zinc ion.</text>
</comment>
<keyword evidence="4 8" id="KW-0067">ATP-binding</keyword>
<dbReference type="AlphaFoldDB" id="A0AAW5F1S2"/>
<dbReference type="GO" id="GO:0045892">
    <property type="term" value="P:negative regulation of DNA-templated transcription"/>
    <property type="evidence" value="ECO:0007669"/>
    <property type="project" value="UniProtKB-UniRule"/>
</dbReference>
<gene>
    <name evidence="8 10" type="primary">nrdR</name>
    <name evidence="10" type="ORF">K5I21_06435</name>
</gene>
<evidence type="ECO:0000313" key="11">
    <source>
        <dbReference type="Proteomes" id="UP001203136"/>
    </source>
</evidence>
<dbReference type="InterPro" id="IPR055173">
    <property type="entry name" value="NrdR-like_N"/>
</dbReference>
<evidence type="ECO:0000256" key="5">
    <source>
        <dbReference type="ARBA" id="ARBA00023015"/>
    </source>
</evidence>
<dbReference type="PANTHER" id="PTHR30455:SF2">
    <property type="entry name" value="TRANSCRIPTIONAL REPRESSOR NRDR"/>
    <property type="match status" value="1"/>
</dbReference>
<evidence type="ECO:0000256" key="4">
    <source>
        <dbReference type="ARBA" id="ARBA00022840"/>
    </source>
</evidence>
<dbReference type="EMBL" id="JAINVB010000001">
    <property type="protein sequence ID" value="MCK0085515.1"/>
    <property type="molecule type" value="Genomic_DNA"/>
</dbReference>
<evidence type="ECO:0000256" key="8">
    <source>
        <dbReference type="HAMAP-Rule" id="MF_00440"/>
    </source>
</evidence>
<keyword evidence="5 8" id="KW-0805">Transcription regulation</keyword>
<dbReference type="InterPro" id="IPR003796">
    <property type="entry name" value="RNR_NrdR-like"/>
</dbReference>
<proteinExistence type="inferred from homology"/>
<dbReference type="PANTHER" id="PTHR30455">
    <property type="entry name" value="TRANSCRIPTIONAL REPRESSOR NRDR"/>
    <property type="match status" value="1"/>
</dbReference>
<organism evidence="10 11">
    <name type="scientific">Clostridium symbiosum</name>
    <name type="common">Bacteroides symbiosus</name>
    <dbReference type="NCBI Taxonomy" id="1512"/>
    <lineage>
        <taxon>Bacteria</taxon>
        <taxon>Bacillati</taxon>
        <taxon>Bacillota</taxon>
        <taxon>Clostridia</taxon>
        <taxon>Lachnospirales</taxon>
        <taxon>Lachnospiraceae</taxon>
        <taxon>Otoolea</taxon>
    </lineage>
</organism>
<accession>A0AAW5F1S2</accession>
<feature type="zinc finger region" evidence="8">
    <location>
        <begin position="3"/>
        <end position="34"/>
    </location>
</feature>
<evidence type="ECO:0000256" key="6">
    <source>
        <dbReference type="ARBA" id="ARBA00023125"/>
    </source>
</evidence>
<comment type="function">
    <text evidence="8">Negatively regulates transcription of bacterial ribonucleotide reductase nrd genes and operons by binding to NrdR-boxes.</text>
</comment>
<comment type="caution">
    <text evidence="10">The sequence shown here is derived from an EMBL/GenBank/DDBJ whole genome shotgun (WGS) entry which is preliminary data.</text>
</comment>